<dbReference type="Gene3D" id="3.40.50.1580">
    <property type="entry name" value="Nucleoside phosphorylase domain"/>
    <property type="match status" value="1"/>
</dbReference>
<dbReference type="InterPro" id="IPR000845">
    <property type="entry name" value="Nucleoside_phosphorylase_d"/>
</dbReference>
<dbReference type="GO" id="GO:0009116">
    <property type="term" value="P:nucleoside metabolic process"/>
    <property type="evidence" value="ECO:0007669"/>
    <property type="project" value="InterPro"/>
</dbReference>
<evidence type="ECO:0000256" key="1">
    <source>
        <dbReference type="SAM" id="MobiDB-lite"/>
    </source>
</evidence>
<dbReference type="EMBL" id="JAGSXJ010000001">
    <property type="protein sequence ID" value="KAH6696950.1"/>
    <property type="molecule type" value="Genomic_DNA"/>
</dbReference>
<protein>
    <submittedName>
        <fullName evidence="3">Nucleoside phosphorylase domain-containing protein</fullName>
    </submittedName>
</protein>
<gene>
    <name evidence="3" type="ORF">F5X68DRAFT_219362</name>
</gene>
<dbReference type="InterPro" id="IPR035994">
    <property type="entry name" value="Nucleoside_phosphorylase_sf"/>
</dbReference>
<reference evidence="3" key="1">
    <citation type="journal article" date="2021" name="Nat. Commun.">
        <title>Genetic determinants of endophytism in the Arabidopsis root mycobiome.</title>
        <authorList>
            <person name="Mesny F."/>
            <person name="Miyauchi S."/>
            <person name="Thiergart T."/>
            <person name="Pickel B."/>
            <person name="Atanasova L."/>
            <person name="Karlsson M."/>
            <person name="Huettel B."/>
            <person name="Barry K.W."/>
            <person name="Haridas S."/>
            <person name="Chen C."/>
            <person name="Bauer D."/>
            <person name="Andreopoulos W."/>
            <person name="Pangilinan J."/>
            <person name="LaButti K."/>
            <person name="Riley R."/>
            <person name="Lipzen A."/>
            <person name="Clum A."/>
            <person name="Drula E."/>
            <person name="Henrissat B."/>
            <person name="Kohler A."/>
            <person name="Grigoriev I.V."/>
            <person name="Martin F.M."/>
            <person name="Hacquard S."/>
        </authorList>
    </citation>
    <scope>NUCLEOTIDE SEQUENCE</scope>
    <source>
        <strain evidence="3">MPI-SDFR-AT-0117</strain>
    </source>
</reference>
<evidence type="ECO:0000313" key="4">
    <source>
        <dbReference type="Proteomes" id="UP000770015"/>
    </source>
</evidence>
<name>A0A9P9AGT8_9PEZI</name>
<feature type="region of interest" description="Disordered" evidence="1">
    <location>
        <begin position="307"/>
        <end position="337"/>
    </location>
</feature>
<comment type="caution">
    <text evidence="3">The sequence shown here is derived from an EMBL/GenBank/DDBJ whole genome shotgun (WGS) entry which is preliminary data.</text>
</comment>
<dbReference type="GO" id="GO:0003824">
    <property type="term" value="F:catalytic activity"/>
    <property type="evidence" value="ECO:0007669"/>
    <property type="project" value="InterPro"/>
</dbReference>
<dbReference type="AlphaFoldDB" id="A0A9P9AGT8"/>
<organism evidence="3 4">
    <name type="scientific">Plectosphaerella plurivora</name>
    <dbReference type="NCBI Taxonomy" id="936078"/>
    <lineage>
        <taxon>Eukaryota</taxon>
        <taxon>Fungi</taxon>
        <taxon>Dikarya</taxon>
        <taxon>Ascomycota</taxon>
        <taxon>Pezizomycotina</taxon>
        <taxon>Sordariomycetes</taxon>
        <taxon>Hypocreomycetidae</taxon>
        <taxon>Glomerellales</taxon>
        <taxon>Plectosphaerellaceae</taxon>
        <taxon>Plectosphaerella</taxon>
    </lineage>
</organism>
<proteinExistence type="predicted"/>
<dbReference type="OrthoDB" id="1577640at2759"/>
<evidence type="ECO:0000259" key="2">
    <source>
        <dbReference type="Pfam" id="PF01048"/>
    </source>
</evidence>
<dbReference type="PANTHER" id="PTHR46082:SF11">
    <property type="entry name" value="AAA+ ATPASE DOMAIN-CONTAINING PROTEIN-RELATED"/>
    <property type="match status" value="1"/>
</dbReference>
<feature type="domain" description="Nucleoside phosphorylase" evidence="2">
    <location>
        <begin position="13"/>
        <end position="275"/>
    </location>
</feature>
<sequence>MAHQAKSRGDYTVAIICALQIEHQAVTVMLDCEHAALPPSPRSQNTNIYPYGELENHNVVICCLPRQYGRGSAATVATNLSRSFPSIKSRLLIGIAGGIPSKNHDVCLGDVVVSMPGATHGGVVQYDLGKQTPTQLMRTGFLSPPPAHLRNAANTMKMQLRLANNNKIVQHIDTVLAKRPHLDEFRRPESEPEASPQIHYGLIASGDAVIKSKTHRDQLREALGDILCVEMEAAGISITYECTVIRGISDLADENKNNDWQGYAAVAAAACAKELLRRVPSAWKTGSTGGGMAQMALEDRQDTPRLGHTHAVQHGGGSQQVGSGNIAISGSGNNLYG</sequence>
<feature type="compositionally biased region" description="Low complexity" evidence="1">
    <location>
        <begin position="320"/>
        <end position="337"/>
    </location>
</feature>
<accession>A0A9P9AGT8</accession>
<dbReference type="Proteomes" id="UP000770015">
    <property type="component" value="Unassembled WGS sequence"/>
</dbReference>
<dbReference type="Pfam" id="PF01048">
    <property type="entry name" value="PNP_UDP_1"/>
    <property type="match status" value="1"/>
</dbReference>
<dbReference type="InterPro" id="IPR053137">
    <property type="entry name" value="NLR-like"/>
</dbReference>
<dbReference type="SUPFAM" id="SSF53167">
    <property type="entry name" value="Purine and uridine phosphorylases"/>
    <property type="match status" value="1"/>
</dbReference>
<keyword evidence="4" id="KW-1185">Reference proteome</keyword>
<evidence type="ECO:0000313" key="3">
    <source>
        <dbReference type="EMBL" id="KAH6696950.1"/>
    </source>
</evidence>
<dbReference type="PANTHER" id="PTHR46082">
    <property type="entry name" value="ATP/GTP-BINDING PROTEIN-RELATED"/>
    <property type="match status" value="1"/>
</dbReference>